<evidence type="ECO:0000313" key="12">
    <source>
        <dbReference type="Proteomes" id="UP000095283"/>
    </source>
</evidence>
<name>A0A1I7WZK7_HETBA</name>
<comment type="similarity">
    <text evidence="7">Belongs to the DEAD box helicase family.</text>
</comment>
<feature type="short sequence motif" description="Q motif" evidence="6">
    <location>
        <begin position="264"/>
        <end position="292"/>
    </location>
</feature>
<evidence type="ECO:0000259" key="11">
    <source>
        <dbReference type="PROSITE" id="PS51195"/>
    </source>
</evidence>
<feature type="compositionally biased region" description="Basic and acidic residues" evidence="8">
    <location>
        <begin position="70"/>
        <end position="82"/>
    </location>
</feature>
<dbReference type="GO" id="GO:0016787">
    <property type="term" value="F:hydrolase activity"/>
    <property type="evidence" value="ECO:0007669"/>
    <property type="project" value="UniProtKB-KW"/>
</dbReference>
<keyword evidence="12" id="KW-1185">Reference proteome</keyword>
<keyword evidence="3 7" id="KW-0378">Hydrolase</keyword>
<feature type="domain" description="DEAD-box RNA helicase Q" evidence="11">
    <location>
        <begin position="264"/>
        <end position="292"/>
    </location>
</feature>
<proteinExistence type="inferred from homology"/>
<evidence type="ECO:0000256" key="1">
    <source>
        <dbReference type="ARBA" id="ARBA00012552"/>
    </source>
</evidence>
<keyword evidence="9" id="KW-0472">Membrane</keyword>
<evidence type="ECO:0000256" key="5">
    <source>
        <dbReference type="ARBA" id="ARBA00022840"/>
    </source>
</evidence>
<evidence type="ECO:0000256" key="4">
    <source>
        <dbReference type="ARBA" id="ARBA00022806"/>
    </source>
</evidence>
<evidence type="ECO:0000256" key="3">
    <source>
        <dbReference type="ARBA" id="ARBA00022801"/>
    </source>
</evidence>
<dbReference type="SUPFAM" id="SSF52540">
    <property type="entry name" value="P-loop containing nucleoside triphosphate hydrolases"/>
    <property type="match status" value="1"/>
</dbReference>
<dbReference type="Pfam" id="PF00270">
    <property type="entry name" value="DEAD"/>
    <property type="match status" value="1"/>
</dbReference>
<dbReference type="SMART" id="SM00487">
    <property type="entry name" value="DEXDc"/>
    <property type="match status" value="1"/>
</dbReference>
<dbReference type="AlphaFoldDB" id="A0A1I7WZK7"/>
<dbReference type="Proteomes" id="UP000095283">
    <property type="component" value="Unplaced"/>
</dbReference>
<feature type="transmembrane region" description="Helical" evidence="9">
    <location>
        <begin position="184"/>
        <end position="203"/>
    </location>
</feature>
<dbReference type="GO" id="GO:0003676">
    <property type="term" value="F:nucleic acid binding"/>
    <property type="evidence" value="ECO:0007669"/>
    <property type="project" value="InterPro"/>
</dbReference>
<dbReference type="InterPro" id="IPR014001">
    <property type="entry name" value="Helicase_ATP-bd"/>
</dbReference>
<dbReference type="PROSITE" id="PS51195">
    <property type="entry name" value="Q_MOTIF"/>
    <property type="match status" value="1"/>
</dbReference>
<dbReference type="InterPro" id="IPR000629">
    <property type="entry name" value="RNA-helicase_DEAD-box_CS"/>
</dbReference>
<evidence type="ECO:0000256" key="9">
    <source>
        <dbReference type="SAM" id="Phobius"/>
    </source>
</evidence>
<evidence type="ECO:0000256" key="8">
    <source>
        <dbReference type="SAM" id="MobiDB-lite"/>
    </source>
</evidence>
<organism evidence="12 13">
    <name type="scientific">Heterorhabditis bacteriophora</name>
    <name type="common">Entomopathogenic nematode worm</name>
    <dbReference type="NCBI Taxonomy" id="37862"/>
    <lineage>
        <taxon>Eukaryota</taxon>
        <taxon>Metazoa</taxon>
        <taxon>Ecdysozoa</taxon>
        <taxon>Nematoda</taxon>
        <taxon>Chromadorea</taxon>
        <taxon>Rhabditida</taxon>
        <taxon>Rhabditina</taxon>
        <taxon>Rhabditomorpha</taxon>
        <taxon>Strongyloidea</taxon>
        <taxon>Heterorhabditidae</taxon>
        <taxon>Heterorhabditis</taxon>
    </lineage>
</organism>
<keyword evidence="9" id="KW-1133">Transmembrane helix</keyword>
<feature type="domain" description="Helicase ATP-binding" evidence="10">
    <location>
        <begin position="295"/>
        <end position="474"/>
    </location>
</feature>
<evidence type="ECO:0000256" key="7">
    <source>
        <dbReference type="RuleBase" id="RU000492"/>
    </source>
</evidence>
<accession>A0A1I7WZK7</accession>
<dbReference type="PROSITE" id="PS00039">
    <property type="entry name" value="DEAD_ATP_HELICASE"/>
    <property type="match status" value="1"/>
</dbReference>
<dbReference type="GO" id="GO:0003724">
    <property type="term" value="F:RNA helicase activity"/>
    <property type="evidence" value="ECO:0007669"/>
    <property type="project" value="UniProtKB-EC"/>
</dbReference>
<dbReference type="InterPro" id="IPR014014">
    <property type="entry name" value="RNA_helicase_DEAD_Q_motif"/>
</dbReference>
<reference evidence="13" key="1">
    <citation type="submission" date="2016-11" db="UniProtKB">
        <authorList>
            <consortium name="WormBaseParasite"/>
        </authorList>
    </citation>
    <scope>IDENTIFICATION</scope>
</reference>
<dbReference type="WBParaSite" id="Hba_10616">
    <property type="protein sequence ID" value="Hba_10616"/>
    <property type="gene ID" value="Hba_10616"/>
</dbReference>
<keyword evidence="4 7" id="KW-0347">Helicase</keyword>
<dbReference type="Gene3D" id="3.40.50.300">
    <property type="entry name" value="P-loop containing nucleotide triphosphate hydrolases"/>
    <property type="match status" value="1"/>
</dbReference>
<evidence type="ECO:0000256" key="6">
    <source>
        <dbReference type="PROSITE-ProRule" id="PRU00552"/>
    </source>
</evidence>
<evidence type="ECO:0000313" key="13">
    <source>
        <dbReference type="WBParaSite" id="Hba_10616"/>
    </source>
</evidence>
<dbReference type="PROSITE" id="PS51192">
    <property type="entry name" value="HELICASE_ATP_BIND_1"/>
    <property type="match status" value="1"/>
</dbReference>
<dbReference type="InterPro" id="IPR011545">
    <property type="entry name" value="DEAD/DEAH_box_helicase_dom"/>
</dbReference>
<protein>
    <recommendedName>
        <fullName evidence="1">RNA helicase</fullName>
        <ecNumber evidence="1">3.6.4.13</ecNumber>
    </recommendedName>
</protein>
<keyword evidence="9" id="KW-0812">Transmembrane</keyword>
<feature type="transmembrane region" description="Helical" evidence="9">
    <location>
        <begin position="366"/>
        <end position="384"/>
    </location>
</feature>
<feature type="region of interest" description="Disordered" evidence="8">
    <location>
        <begin position="1"/>
        <end position="31"/>
    </location>
</feature>
<dbReference type="EC" id="3.6.4.13" evidence="1"/>
<keyword evidence="5 7" id="KW-0067">ATP-binding</keyword>
<evidence type="ECO:0000259" key="10">
    <source>
        <dbReference type="PROSITE" id="PS51192"/>
    </source>
</evidence>
<feature type="region of interest" description="Disordered" evidence="8">
    <location>
        <begin position="62"/>
        <end position="82"/>
    </location>
</feature>
<dbReference type="GO" id="GO:0005524">
    <property type="term" value="F:ATP binding"/>
    <property type="evidence" value="ECO:0007669"/>
    <property type="project" value="UniProtKB-KW"/>
</dbReference>
<evidence type="ECO:0000256" key="2">
    <source>
        <dbReference type="ARBA" id="ARBA00022741"/>
    </source>
</evidence>
<keyword evidence="2 7" id="KW-0547">Nucleotide-binding</keyword>
<sequence>MNSVPPPSSLDLPIGQGMAGQALTSARDRDKKKEEEYANLMFYGAKTENESRRKRIYDDEYLEKDDSDDEKERGCRQYQRESEGCRITERTVGSGVYEASGKKANEDEEEDELDAFMAGIDAQVTAQEIVLDMDPLSIKASKDKAISAQKEKDRLIGKDIDSSKKGIGRADIDEEDMQESYFKLVFIELLSLRAFVYLILYLLLYMYTYLVRCAVVLKPLNCCSFIFVPVKVQEYRHLNHVETIRLRDKLGLRVGGFAPPKPVCSFAHFGFDKSLMDAIRKNEYEQPTPIQAQAIPSALIGRDVLGIAKTGSGKTAAYLWPAIVHIMDQSDLKEGEGPIAVVVVPTRELAIQVFILHMLNCVWKQIVYSIIVLLSLFIITRYSLSQIPYCRSELVICTPGRMIDLVKIGATNFLRTTFLVFDEADRMFDMGFEAQVRSISDHIRPDRQCLMFSATFKQKVIFYWYYFSFYYFCVERCRNHRGDYNLIFNHSSYCSGRSWRGNIHFFMFNIYYDSFF</sequence>
<dbReference type="PANTHER" id="PTHR47958">
    <property type="entry name" value="ATP-DEPENDENT RNA HELICASE DBP3"/>
    <property type="match status" value="1"/>
</dbReference>
<dbReference type="InterPro" id="IPR027417">
    <property type="entry name" value="P-loop_NTPase"/>
</dbReference>